<gene>
    <name evidence="2" type="ORF">SR1949_39980</name>
</gene>
<dbReference type="PANTHER" id="PTHR35586:SF1">
    <property type="entry name" value="SLL1691 PROTEIN"/>
    <property type="match status" value="1"/>
</dbReference>
<proteinExistence type="predicted"/>
<dbReference type="RefSeq" id="WP_096573063.1">
    <property type="nucleotide sequence ID" value="NZ_BJCE01000183.1"/>
</dbReference>
<evidence type="ECO:0000259" key="1">
    <source>
        <dbReference type="Pfam" id="PF14261"/>
    </source>
</evidence>
<evidence type="ECO:0000313" key="2">
    <source>
        <dbReference type="EMBL" id="GCL38879.1"/>
    </source>
</evidence>
<dbReference type="InterPro" id="IPR025587">
    <property type="entry name" value="DUF4351"/>
</dbReference>
<dbReference type="PANTHER" id="PTHR35586">
    <property type="entry name" value="SLL1691 PROTEIN"/>
    <property type="match status" value="1"/>
</dbReference>
<name>A0A480A1Z6_9CYAN</name>
<accession>A0A480A1Z6</accession>
<evidence type="ECO:0000313" key="3">
    <source>
        <dbReference type="Proteomes" id="UP000300142"/>
    </source>
</evidence>
<keyword evidence="3" id="KW-1185">Reference proteome</keyword>
<reference evidence="3" key="1">
    <citation type="submission" date="2019-02" db="EMBL/GenBank/DDBJ databases">
        <title>Draft genome sequence of Sphaerospermopsis reniformis NIES-1949.</title>
        <authorList>
            <person name="Yamaguchi H."/>
            <person name="Suzuki S."/>
            <person name="Kawachi M."/>
        </authorList>
    </citation>
    <scope>NUCLEOTIDE SEQUENCE [LARGE SCALE GENOMIC DNA]</scope>
    <source>
        <strain evidence="3">NIES-1949</strain>
    </source>
</reference>
<sequence>MTELTANYDESWKEALNEYFESFLFFFFPQIHELIDWKESPQPLDKELQEITASSETEKRIADKLYKVWLLDKQQIWILIHVEVQSHYDVDFAERMFIYHYRAFDLYHNKVLSLAILGDDRPNWRPDCYHYSIGDGETHVKFPTAKLLDYESRWNELESSNNPFAIITMAHLKTKSTISNFAEREACKWKLIRELYERGLTKEQIVKLFKIIDTMMTLPKHLQEGLITKIKRLEEERKMPLVSPTEKLAMERGEQQGIQQGEERLIIRQLNRRFGVIASSLIEQIHQLSVEQLELLGEALLDFSTIADLEQWLQNKPNSVEE</sequence>
<organism evidence="2 3">
    <name type="scientific">Sphaerospermopsis reniformis</name>
    <dbReference type="NCBI Taxonomy" id="531300"/>
    <lineage>
        <taxon>Bacteria</taxon>
        <taxon>Bacillati</taxon>
        <taxon>Cyanobacteriota</taxon>
        <taxon>Cyanophyceae</taxon>
        <taxon>Nostocales</taxon>
        <taxon>Aphanizomenonaceae</taxon>
        <taxon>Sphaerospermopsis</taxon>
    </lineage>
</organism>
<protein>
    <recommendedName>
        <fullName evidence="1">DUF4351 domain-containing protein</fullName>
    </recommendedName>
</protein>
<comment type="caution">
    <text evidence="2">The sequence shown here is derived from an EMBL/GenBank/DDBJ whole genome shotgun (WGS) entry which is preliminary data.</text>
</comment>
<dbReference type="Pfam" id="PF14261">
    <property type="entry name" value="DUF4351"/>
    <property type="match status" value="1"/>
</dbReference>
<feature type="domain" description="DUF4351" evidence="1">
    <location>
        <begin position="255"/>
        <end position="313"/>
    </location>
</feature>
<dbReference type="EMBL" id="BJCE01000183">
    <property type="protein sequence ID" value="GCL38879.1"/>
    <property type="molecule type" value="Genomic_DNA"/>
</dbReference>
<dbReference type="AlphaFoldDB" id="A0A480A1Z6"/>
<dbReference type="Proteomes" id="UP000300142">
    <property type="component" value="Unassembled WGS sequence"/>
</dbReference>